<evidence type="ECO:0000256" key="1">
    <source>
        <dbReference type="ARBA" id="ARBA00001936"/>
    </source>
</evidence>
<dbReference type="Pfam" id="PF22527">
    <property type="entry name" value="DEXQc_Suv3"/>
    <property type="match status" value="1"/>
</dbReference>
<dbReference type="InterPro" id="IPR027417">
    <property type="entry name" value="P-loop_NTPase"/>
</dbReference>
<comment type="cofactor">
    <cofactor evidence="2">
        <name>Mg(2+)</name>
        <dbReference type="ChEBI" id="CHEBI:18420"/>
    </cofactor>
</comment>
<dbReference type="AlphaFoldDB" id="A0A2C5ZH24"/>
<name>A0A2C5ZH24_9HYPO</name>
<keyword evidence="8" id="KW-0067">ATP-binding</keyword>
<evidence type="ECO:0000256" key="7">
    <source>
        <dbReference type="ARBA" id="ARBA00022806"/>
    </source>
</evidence>
<dbReference type="Proteomes" id="UP000224854">
    <property type="component" value="Unassembled WGS sequence"/>
</dbReference>
<protein>
    <recommendedName>
        <fullName evidence="4">RNA helicase</fullName>
        <ecNumber evidence="4">3.6.4.13</ecNumber>
    </recommendedName>
</protein>
<dbReference type="InterPro" id="IPR001650">
    <property type="entry name" value="Helicase_C-like"/>
</dbReference>
<proteinExistence type="predicted"/>
<evidence type="ECO:0000256" key="11">
    <source>
        <dbReference type="ARBA" id="ARBA00047984"/>
    </source>
</evidence>
<evidence type="ECO:0000256" key="10">
    <source>
        <dbReference type="ARBA" id="ARBA00023128"/>
    </source>
</evidence>
<evidence type="ECO:0000313" key="14">
    <source>
        <dbReference type="Proteomes" id="UP000224854"/>
    </source>
</evidence>
<organism evidence="13 14">
    <name type="scientific">Ophiocordyceps australis</name>
    <dbReference type="NCBI Taxonomy" id="1399860"/>
    <lineage>
        <taxon>Eukaryota</taxon>
        <taxon>Fungi</taxon>
        <taxon>Dikarya</taxon>
        <taxon>Ascomycota</taxon>
        <taxon>Pezizomycotina</taxon>
        <taxon>Sordariomycetes</taxon>
        <taxon>Hypocreomycetidae</taxon>
        <taxon>Hypocreales</taxon>
        <taxon>Ophiocordycipitaceae</taxon>
        <taxon>Ophiocordyceps</taxon>
    </lineage>
</organism>
<comment type="caution">
    <text evidence="13">The sequence shown here is derived from an EMBL/GenBank/DDBJ whole genome shotgun (WGS) entry which is preliminary data.</text>
</comment>
<evidence type="ECO:0000313" key="13">
    <source>
        <dbReference type="EMBL" id="PHH79022.1"/>
    </source>
</evidence>
<keyword evidence="6" id="KW-0378">Hydrolase</keyword>
<dbReference type="CDD" id="cd17913">
    <property type="entry name" value="DEXQc_Suv3"/>
    <property type="match status" value="1"/>
</dbReference>
<keyword evidence="14" id="KW-1185">Reference proteome</keyword>
<dbReference type="SMART" id="SM00490">
    <property type="entry name" value="HELICc"/>
    <property type="match status" value="1"/>
</dbReference>
<dbReference type="FunFam" id="3.40.50.300:FF:000269">
    <property type="entry name" value="ATP-dependent RNA helicase SUPV3L1, mitochondrial"/>
    <property type="match status" value="1"/>
</dbReference>
<dbReference type="EMBL" id="NJEU01000201">
    <property type="protein sequence ID" value="PHH79022.1"/>
    <property type="molecule type" value="Genomic_DNA"/>
</dbReference>
<dbReference type="Pfam" id="PF18147">
    <property type="entry name" value="Suv3_C_1"/>
    <property type="match status" value="1"/>
</dbReference>
<dbReference type="InterPro" id="IPR044774">
    <property type="entry name" value="Suv3_DEXQc"/>
</dbReference>
<dbReference type="PANTHER" id="PTHR12131">
    <property type="entry name" value="ATP-DEPENDENT RNA AND DNA HELICASE"/>
    <property type="match status" value="1"/>
</dbReference>
<keyword evidence="5" id="KW-0547">Nucleotide-binding</keyword>
<gene>
    <name evidence="13" type="ORF">CDD82_2715</name>
</gene>
<dbReference type="GO" id="GO:0045025">
    <property type="term" value="C:mitochondrial degradosome"/>
    <property type="evidence" value="ECO:0007669"/>
    <property type="project" value="TreeGrafter"/>
</dbReference>
<keyword evidence="9" id="KW-0809">Transit peptide</keyword>
<dbReference type="GO" id="GO:0005524">
    <property type="term" value="F:ATP binding"/>
    <property type="evidence" value="ECO:0007669"/>
    <property type="project" value="UniProtKB-KW"/>
</dbReference>
<dbReference type="FunFam" id="3.40.50.300:FF:000957">
    <property type="entry name" value="ATP-dependent RNA helicase SUV3L, mitochondrial"/>
    <property type="match status" value="1"/>
</dbReference>
<dbReference type="InterPro" id="IPR050699">
    <property type="entry name" value="RNA-DNA_Helicase"/>
</dbReference>
<dbReference type="CDD" id="cd18805">
    <property type="entry name" value="SF2_C_suv3"/>
    <property type="match status" value="1"/>
</dbReference>
<dbReference type="SUPFAM" id="SSF52540">
    <property type="entry name" value="P-loop containing nucleoside triphosphate hydrolases"/>
    <property type="match status" value="1"/>
</dbReference>
<dbReference type="GO" id="GO:0000965">
    <property type="term" value="P:mitochondrial RNA 3'-end processing"/>
    <property type="evidence" value="ECO:0007669"/>
    <property type="project" value="TreeGrafter"/>
</dbReference>
<dbReference type="PROSITE" id="PS51194">
    <property type="entry name" value="HELICASE_CTER"/>
    <property type="match status" value="1"/>
</dbReference>
<comment type="cofactor">
    <cofactor evidence="1">
        <name>Mn(2+)</name>
        <dbReference type="ChEBI" id="CHEBI:29035"/>
    </cofactor>
</comment>
<dbReference type="PANTHER" id="PTHR12131:SF1">
    <property type="entry name" value="ATP-DEPENDENT RNA HELICASE SUPV3L1, MITOCHONDRIAL-RELATED"/>
    <property type="match status" value="1"/>
</dbReference>
<dbReference type="Gene3D" id="1.20.58.1080">
    <property type="match status" value="1"/>
</dbReference>
<keyword evidence="10" id="KW-0496">Mitochondrion</keyword>
<evidence type="ECO:0000256" key="8">
    <source>
        <dbReference type="ARBA" id="ARBA00022840"/>
    </source>
</evidence>
<dbReference type="InterPro" id="IPR041082">
    <property type="entry name" value="Suv3_C_1"/>
</dbReference>
<dbReference type="Pfam" id="PF00271">
    <property type="entry name" value="Helicase_C"/>
    <property type="match status" value="1"/>
</dbReference>
<sequence>MKAWTQAATWRAAATVARKRSLFTTLQPQHNDGSTFQKRWTPPPQKIPKKEVFSQARDALNKRLKLPNKKWGAPLSDELLSRYVVKQMPSLAQSLTPYMQKHVGLDEHKIEESLKKFSKTLINARSMLIKTSPAYKRIRQAATLQEITNELIYQFQCVAFEHVISKDTEQVQKRLMDMSHPPEWFPATRTIERTIHCHVGPTNSGKTYTALQALEKSRRGVYAGPLRLLAAEVYNRMIAKGRACALYTGEEVRIPTHTDQYLTSCTAEMVPLNRRFDVAVIDEIQLIGNDQRGNAWTTALLGVQATEVHVCGEERTLPIIKALCRSMGDKCIVHEYQRLSPLKTLHKTISKLSKLEKGDAVIGFSRITLHQLKRRIEMDTGRRCAIIYGSMPPEVRAQQAALFNDPSNEYDFLVGSDAIGMGLNLEIRRIIFDKVVKFDGVKLSAITVPEIKQIGGRAGRFRTARSAINAVDSPGDSGSREKVGFVTTRDPKDLKLVQEAFKTAPPLITKAMIEPPAGLVEQVSKLYPRGTPLQFILMGISEAAKTSDLYDMQVTRDMMEIAGVIEEIPLTIHDRLTLTRMPVNLRLPSNIEVLQALGRIIAENKPGDLLKIAEIPLCTLDMAPGNESGGRMEYLERLEELHIALNQYIWLSYRYSGVFRDQGMAFHARSLVEEKLIVQNQYCFHQGLVMKRM</sequence>
<evidence type="ECO:0000256" key="3">
    <source>
        <dbReference type="ARBA" id="ARBA00004173"/>
    </source>
</evidence>
<feature type="domain" description="Helicase C-terminal" evidence="12">
    <location>
        <begin position="347"/>
        <end position="512"/>
    </location>
</feature>
<dbReference type="OrthoDB" id="6692397at2759"/>
<reference evidence="13 14" key="1">
    <citation type="submission" date="2017-06" db="EMBL/GenBank/DDBJ databases">
        <title>Ant-infecting Ophiocordyceps genomes reveal a high diversity of potential behavioral manipulation genes and a possible major role for enterotoxins.</title>
        <authorList>
            <person name="De Bekker C."/>
            <person name="Evans H.C."/>
            <person name="Brachmann A."/>
            <person name="Hughes D.P."/>
        </authorList>
    </citation>
    <scope>NUCLEOTIDE SEQUENCE [LARGE SCALE GENOMIC DNA]</scope>
    <source>
        <strain evidence="13 14">1348a</strain>
    </source>
</reference>
<keyword evidence="7" id="KW-0347">Helicase</keyword>
<evidence type="ECO:0000259" key="12">
    <source>
        <dbReference type="PROSITE" id="PS51194"/>
    </source>
</evidence>
<dbReference type="InterPro" id="IPR022192">
    <property type="entry name" value="SUV3_C"/>
</dbReference>
<dbReference type="GO" id="GO:0016787">
    <property type="term" value="F:hydrolase activity"/>
    <property type="evidence" value="ECO:0007669"/>
    <property type="project" value="UniProtKB-KW"/>
</dbReference>
<dbReference type="Pfam" id="PF12513">
    <property type="entry name" value="SUV3_C"/>
    <property type="match status" value="1"/>
</dbReference>
<accession>A0A2C5ZH24</accession>
<evidence type="ECO:0000256" key="4">
    <source>
        <dbReference type="ARBA" id="ARBA00012552"/>
    </source>
</evidence>
<evidence type="ECO:0000256" key="6">
    <source>
        <dbReference type="ARBA" id="ARBA00022801"/>
    </source>
</evidence>
<evidence type="ECO:0000256" key="5">
    <source>
        <dbReference type="ARBA" id="ARBA00022741"/>
    </source>
</evidence>
<evidence type="ECO:0000256" key="2">
    <source>
        <dbReference type="ARBA" id="ARBA00001946"/>
    </source>
</evidence>
<dbReference type="EC" id="3.6.4.13" evidence="4"/>
<dbReference type="Gene3D" id="3.40.50.300">
    <property type="entry name" value="P-loop containing nucleotide triphosphate hydrolases"/>
    <property type="match status" value="2"/>
</dbReference>
<comment type="subcellular location">
    <subcellularLocation>
        <location evidence="3">Mitochondrion</location>
    </subcellularLocation>
</comment>
<dbReference type="Gene3D" id="1.20.272.40">
    <property type="match status" value="1"/>
</dbReference>
<dbReference type="GO" id="GO:0003724">
    <property type="term" value="F:RNA helicase activity"/>
    <property type="evidence" value="ECO:0007669"/>
    <property type="project" value="UniProtKB-EC"/>
</dbReference>
<dbReference type="InterPro" id="IPR055206">
    <property type="entry name" value="DEXQc_SUV3"/>
</dbReference>
<comment type="catalytic activity">
    <reaction evidence="11">
        <text>ATP + H2O = ADP + phosphate + H(+)</text>
        <dbReference type="Rhea" id="RHEA:13065"/>
        <dbReference type="ChEBI" id="CHEBI:15377"/>
        <dbReference type="ChEBI" id="CHEBI:15378"/>
        <dbReference type="ChEBI" id="CHEBI:30616"/>
        <dbReference type="ChEBI" id="CHEBI:43474"/>
        <dbReference type="ChEBI" id="CHEBI:456216"/>
        <dbReference type="EC" id="3.6.4.13"/>
    </reaction>
</comment>
<evidence type="ECO:0000256" key="9">
    <source>
        <dbReference type="ARBA" id="ARBA00022946"/>
    </source>
</evidence>